<dbReference type="PANTHER" id="PTHR33909">
    <property type="entry name" value="SEC TRANSLOCON ACCESSORY COMPLEX SUBUNIT YAJC"/>
    <property type="match status" value="1"/>
</dbReference>
<evidence type="ECO:0000256" key="1">
    <source>
        <dbReference type="ARBA" id="ARBA00004162"/>
    </source>
</evidence>
<evidence type="ECO:0000256" key="3">
    <source>
        <dbReference type="ARBA" id="ARBA00022475"/>
    </source>
</evidence>
<protein>
    <submittedName>
        <fullName evidence="10">Preprotein translocase subunit YajC (TC 3.A.5.1.1)</fullName>
    </submittedName>
</protein>
<dbReference type="PANTHER" id="PTHR33909:SF1">
    <property type="entry name" value="SEC TRANSLOCON ACCESSORY COMPLEX SUBUNIT YAJC"/>
    <property type="match status" value="1"/>
</dbReference>
<evidence type="ECO:0000256" key="5">
    <source>
        <dbReference type="ARBA" id="ARBA00022927"/>
    </source>
</evidence>
<dbReference type="Pfam" id="PF02699">
    <property type="entry name" value="YajC"/>
    <property type="match status" value="1"/>
</dbReference>
<dbReference type="EMBL" id="CZQD01000002">
    <property type="protein sequence ID" value="CUS55563.1"/>
    <property type="molecule type" value="Genomic_DNA"/>
</dbReference>
<keyword evidence="5" id="KW-0653">Protein transport</keyword>
<dbReference type="SMART" id="SM01323">
    <property type="entry name" value="YajC"/>
    <property type="match status" value="1"/>
</dbReference>
<keyword evidence="7" id="KW-0811">Translocation</keyword>
<organism evidence="10">
    <name type="scientific">hydrothermal vent metagenome</name>
    <dbReference type="NCBI Taxonomy" id="652676"/>
    <lineage>
        <taxon>unclassified sequences</taxon>
        <taxon>metagenomes</taxon>
        <taxon>ecological metagenomes</taxon>
    </lineage>
</organism>
<evidence type="ECO:0000256" key="4">
    <source>
        <dbReference type="ARBA" id="ARBA00022692"/>
    </source>
</evidence>
<feature type="transmembrane region" description="Helical" evidence="9">
    <location>
        <begin position="33"/>
        <end position="51"/>
    </location>
</feature>
<evidence type="ECO:0000256" key="7">
    <source>
        <dbReference type="ARBA" id="ARBA00023010"/>
    </source>
</evidence>
<evidence type="ECO:0000256" key="8">
    <source>
        <dbReference type="ARBA" id="ARBA00023136"/>
    </source>
</evidence>
<name>A0A160TX09_9ZZZZ</name>
<dbReference type="GO" id="GO:0015031">
    <property type="term" value="P:protein transport"/>
    <property type="evidence" value="ECO:0007669"/>
    <property type="project" value="UniProtKB-KW"/>
</dbReference>
<keyword evidence="2" id="KW-0813">Transport</keyword>
<reference evidence="10" key="1">
    <citation type="submission" date="2015-10" db="EMBL/GenBank/DDBJ databases">
        <authorList>
            <person name="Gilbert D.G."/>
        </authorList>
    </citation>
    <scope>NUCLEOTIDE SEQUENCE</scope>
</reference>
<dbReference type="AlphaFoldDB" id="A0A160TX09"/>
<sequence>MLTRLATLTAGAAIVTLPALAQAAPSASGPSIMSQVLLFLPLILIFYFLLIRPQQQRAKKHKALIENIKKGDTIVTSGGIVGKVTKAGDEEVTVELAEGVRVQIIKQMVIDVRGKNQPVAAND</sequence>
<dbReference type="PRINTS" id="PR01853">
    <property type="entry name" value="YAJCTRNLCASE"/>
</dbReference>
<accession>A0A160TX09</accession>
<evidence type="ECO:0000256" key="6">
    <source>
        <dbReference type="ARBA" id="ARBA00022989"/>
    </source>
</evidence>
<dbReference type="InterPro" id="IPR003849">
    <property type="entry name" value="Preprotein_translocase_YajC"/>
</dbReference>
<dbReference type="NCBIfam" id="TIGR00739">
    <property type="entry name" value="yajC"/>
    <property type="match status" value="1"/>
</dbReference>
<gene>
    <name evidence="10" type="ORF">MGWOODY_Hyp1277</name>
</gene>
<dbReference type="GO" id="GO:0005886">
    <property type="term" value="C:plasma membrane"/>
    <property type="evidence" value="ECO:0007669"/>
    <property type="project" value="UniProtKB-SubCell"/>
</dbReference>
<keyword evidence="6 9" id="KW-1133">Transmembrane helix</keyword>
<comment type="subcellular location">
    <subcellularLocation>
        <location evidence="1">Cell membrane</location>
        <topology evidence="1">Single-pass membrane protein</topology>
    </subcellularLocation>
</comment>
<evidence type="ECO:0000256" key="2">
    <source>
        <dbReference type="ARBA" id="ARBA00022448"/>
    </source>
</evidence>
<keyword evidence="3" id="KW-1003">Cell membrane</keyword>
<evidence type="ECO:0000313" key="10">
    <source>
        <dbReference type="EMBL" id="CUS55563.1"/>
    </source>
</evidence>
<proteinExistence type="predicted"/>
<keyword evidence="4 9" id="KW-0812">Transmembrane</keyword>
<keyword evidence="8 9" id="KW-0472">Membrane</keyword>
<evidence type="ECO:0000256" key="9">
    <source>
        <dbReference type="SAM" id="Phobius"/>
    </source>
</evidence>